<sequence length="115" mass="13876">MIEFIFKSDFAYSVGYCIFIAIIFNYLFEKINHYFKTNIYKKYYTNKSSKRKNIEFTLYISTIYLVTIELPSVLTDKNVTMLFCVYSAVIIFFWVYYSIQALNRKLTEFHNKLPD</sequence>
<feature type="transmembrane region" description="Helical" evidence="1">
    <location>
        <begin position="80"/>
        <end position="99"/>
    </location>
</feature>
<dbReference type="RefSeq" id="YP_007007465.1">
    <property type="nucleotide sequence ID" value="NC_019526.1"/>
</dbReference>
<accession>H6X4B7</accession>
<dbReference type="KEGG" id="vg:14012898"/>
<dbReference type="Proteomes" id="UP000007524">
    <property type="component" value="Segment"/>
</dbReference>
<keyword evidence="1" id="KW-1133">Transmembrane helix</keyword>
<gene>
    <name evidence="2" type="ORF">RaK2_00310</name>
</gene>
<keyword evidence="1" id="KW-0472">Membrane</keyword>
<evidence type="ECO:0000313" key="3">
    <source>
        <dbReference type="Proteomes" id="UP000007524"/>
    </source>
</evidence>
<keyword evidence="3" id="KW-1185">Reference proteome</keyword>
<feature type="transmembrane region" description="Helical" evidence="1">
    <location>
        <begin position="12"/>
        <end position="28"/>
    </location>
</feature>
<evidence type="ECO:0000256" key="1">
    <source>
        <dbReference type="SAM" id="Phobius"/>
    </source>
</evidence>
<feature type="transmembrane region" description="Helical" evidence="1">
    <location>
        <begin position="56"/>
        <end position="74"/>
    </location>
</feature>
<organism evidence="2 3">
    <name type="scientific">Klebsiella phage vB_KleM_RaK2</name>
    <dbReference type="NCBI Taxonomy" id="1147094"/>
    <lineage>
        <taxon>Viruses</taxon>
        <taxon>Duplodnaviria</taxon>
        <taxon>Heunggongvirae</taxon>
        <taxon>Uroviricota</taxon>
        <taxon>Caudoviricetes</taxon>
        <taxon>Alcyoneusvirus</taxon>
        <taxon>Alcyoneusvirus RaK2</taxon>
    </lineage>
</organism>
<keyword evidence="1" id="KW-0812">Transmembrane</keyword>
<dbReference type="EMBL" id="JQ513383">
    <property type="protein sequence ID" value="AFA44583.1"/>
    <property type="molecule type" value="Genomic_DNA"/>
</dbReference>
<proteinExistence type="predicted"/>
<name>H6X4B7_9CAUD</name>
<reference evidence="2 3" key="1">
    <citation type="journal article" date="2012" name="J. Virol.">
        <title>Genome of Klebsiella sp.-Infecting Bacteriophage vB_KleM_RaK2.</title>
        <authorList>
            <person name="Simoliunas E."/>
            <person name="Kaliniene L."/>
            <person name="Truncaite L."/>
            <person name="Klausa V."/>
            <person name="Zajanckauskaite A."/>
            <person name="Meskys R."/>
        </authorList>
    </citation>
    <scope>NUCLEOTIDE SEQUENCE [LARGE SCALE GENOMIC DNA]</scope>
</reference>
<protein>
    <submittedName>
        <fullName evidence="2">Uncharacterized protein</fullName>
    </submittedName>
</protein>
<dbReference type="GeneID" id="14012898"/>
<evidence type="ECO:0000313" key="2">
    <source>
        <dbReference type="EMBL" id="AFA44583.1"/>
    </source>
</evidence>